<evidence type="ECO:0000256" key="1">
    <source>
        <dbReference type="SAM" id="MobiDB-lite"/>
    </source>
</evidence>
<dbReference type="RefSeq" id="WP_107272006.1">
    <property type="nucleotide sequence ID" value="NZ_PYMA01000006.1"/>
</dbReference>
<dbReference type="CDD" id="cd17470">
    <property type="entry name" value="T3SS_Flik_C"/>
    <property type="match status" value="1"/>
</dbReference>
<dbReference type="PANTHER" id="PTHR37533">
    <property type="entry name" value="FLAGELLAR HOOK-LENGTH CONTROL PROTEIN"/>
    <property type="match status" value="1"/>
</dbReference>
<dbReference type="EMBL" id="PYMA01000006">
    <property type="protein sequence ID" value="PSW19539.1"/>
    <property type="molecule type" value="Genomic_DNA"/>
</dbReference>
<dbReference type="InterPro" id="IPR038610">
    <property type="entry name" value="FliK-like_C_sf"/>
</dbReference>
<feature type="compositionally biased region" description="Low complexity" evidence="1">
    <location>
        <begin position="131"/>
        <end position="142"/>
    </location>
</feature>
<feature type="compositionally biased region" description="Low complexity" evidence="1">
    <location>
        <begin position="449"/>
        <end position="475"/>
    </location>
</feature>
<name>A0A2T3NTG7_9GAMM</name>
<feature type="region of interest" description="Disordered" evidence="1">
    <location>
        <begin position="430"/>
        <end position="481"/>
    </location>
</feature>
<evidence type="ECO:0000313" key="4">
    <source>
        <dbReference type="Proteomes" id="UP000241771"/>
    </source>
</evidence>
<dbReference type="Proteomes" id="UP000241771">
    <property type="component" value="Unassembled WGS sequence"/>
</dbReference>
<dbReference type="PANTHER" id="PTHR37533:SF2">
    <property type="entry name" value="FLAGELLAR HOOK-LENGTH CONTROL PROTEIN"/>
    <property type="match status" value="1"/>
</dbReference>
<dbReference type="InterPro" id="IPR021136">
    <property type="entry name" value="Flagellar_hook_control-like_C"/>
</dbReference>
<dbReference type="Pfam" id="PF02120">
    <property type="entry name" value="Flg_hook"/>
    <property type="match status" value="1"/>
</dbReference>
<evidence type="ECO:0000259" key="2">
    <source>
        <dbReference type="Pfam" id="PF02120"/>
    </source>
</evidence>
<organism evidence="3 4">
    <name type="scientific">Photobacterium sanctipauli</name>
    <dbReference type="NCBI Taxonomy" id="1342794"/>
    <lineage>
        <taxon>Bacteria</taxon>
        <taxon>Pseudomonadati</taxon>
        <taxon>Pseudomonadota</taxon>
        <taxon>Gammaproteobacteria</taxon>
        <taxon>Vibrionales</taxon>
        <taxon>Vibrionaceae</taxon>
        <taxon>Photobacterium</taxon>
    </lineage>
</organism>
<dbReference type="AlphaFoldDB" id="A0A2T3NTG7"/>
<keyword evidence="4" id="KW-1185">Reference proteome</keyword>
<sequence length="625" mass="64288">MLSSRLLTTEPVSTKGASPAPAGQTDKPASADESKPGFSAQLQGAVKDKAAKGNPEAKPQDKARSSVDGAAATAKENTAQPSNAQSAEAKAAKESAEANENAKNSKVSQEDSSTPEQTTSVKTEGKAAADQSQSVQPPSTQPEADIELDTKASSTATAQAANSHTAGADAAASAKNESNSAAAQDKQQAMSEGEELLKRLSDSNRQLQAVDSDGQASQLRQEGNSLPPEGQTVLADNVAPDKAKAEAAIVSSLAPDSSPAMVAEEGESTGLTDEQLAQVFAQQGAGSRQQQDQTKAVDSELSPEQHQALGDDTAATAAVGGSVANAGTVNAENTELAKNAEQSLRAADSQQVGARSANSQPATNALINASTAGQAASADATTAPNSLNQPQNPAMAAFMGQMQPTDSQEAVDPEMGKAGIEGLAAGLGQNQLEPTSAGQNHTGADQGNQQSAMTAASAQSLLQARTTDQAQAATQPPLPLNKEQGGEQLAERMQMMLSKNLKHVDIRLDPPELGKLQIKLSMNNDQASVQFTVGNQQTRDLVEQAMPRLRELLSQQGVQLAQTSVQQDSGRQFAGQQNQAQGNGQQGNGSQQGSNAGPGGDDDFHGVDVNELWATAPKEGVDYYA</sequence>
<reference evidence="3 4" key="1">
    <citation type="submission" date="2018-01" db="EMBL/GenBank/DDBJ databases">
        <title>Whole genome sequencing of Histamine producing bacteria.</title>
        <authorList>
            <person name="Butler K."/>
        </authorList>
    </citation>
    <scope>NUCLEOTIDE SEQUENCE [LARGE SCALE GENOMIC DNA]</scope>
    <source>
        <strain evidence="3 4">DSM 100436</strain>
    </source>
</reference>
<evidence type="ECO:0000313" key="3">
    <source>
        <dbReference type="EMBL" id="PSW19539.1"/>
    </source>
</evidence>
<feature type="compositionally biased region" description="Polar residues" evidence="1">
    <location>
        <begin position="110"/>
        <end position="122"/>
    </location>
</feature>
<feature type="compositionally biased region" description="Low complexity" evidence="1">
    <location>
        <begin position="152"/>
        <end position="183"/>
    </location>
</feature>
<accession>A0A2T3NTG7</accession>
<feature type="region of interest" description="Disordered" evidence="1">
    <location>
        <begin position="563"/>
        <end position="625"/>
    </location>
</feature>
<dbReference type="InterPro" id="IPR052563">
    <property type="entry name" value="FliK"/>
</dbReference>
<feature type="domain" description="Flagellar hook-length control protein-like C-terminal" evidence="2">
    <location>
        <begin position="491"/>
        <end position="573"/>
    </location>
</feature>
<feature type="compositionally biased region" description="Low complexity" evidence="1">
    <location>
        <begin position="572"/>
        <end position="595"/>
    </location>
</feature>
<protein>
    <recommendedName>
        <fullName evidence="2">Flagellar hook-length control protein-like C-terminal domain-containing protein</fullName>
    </recommendedName>
</protein>
<proteinExistence type="predicted"/>
<feature type="region of interest" description="Disordered" evidence="1">
    <location>
        <begin position="1"/>
        <end position="412"/>
    </location>
</feature>
<feature type="compositionally biased region" description="Low complexity" evidence="1">
    <location>
        <begin position="313"/>
        <end position="331"/>
    </location>
</feature>
<comment type="caution">
    <text evidence="3">The sequence shown here is derived from an EMBL/GenBank/DDBJ whole genome shotgun (WGS) entry which is preliminary data.</text>
</comment>
<feature type="compositionally biased region" description="Polar residues" evidence="1">
    <location>
        <begin position="203"/>
        <end position="224"/>
    </location>
</feature>
<feature type="compositionally biased region" description="Low complexity" evidence="1">
    <location>
        <begin position="369"/>
        <end position="386"/>
    </location>
</feature>
<feature type="compositionally biased region" description="Polar residues" evidence="1">
    <location>
        <begin position="430"/>
        <end position="448"/>
    </location>
</feature>
<dbReference type="Gene3D" id="3.30.750.140">
    <property type="match status" value="1"/>
</dbReference>
<feature type="compositionally biased region" description="Polar residues" evidence="1">
    <location>
        <begin position="348"/>
        <end position="368"/>
    </location>
</feature>
<gene>
    <name evidence="3" type="ORF">C9I98_11530</name>
</gene>
<feature type="compositionally biased region" description="Polar residues" evidence="1">
    <location>
        <begin position="1"/>
        <end position="16"/>
    </location>
</feature>
<feature type="compositionally biased region" description="Low complexity" evidence="1">
    <location>
        <begin position="281"/>
        <end position="293"/>
    </location>
</feature>